<name>A0A6A6UR81_9PEZI</name>
<dbReference type="AlphaFoldDB" id="A0A6A6UR81"/>
<sequence length="407" mass="44638">MSSSFSSMYASSARSLASTARHSSLMRRSLARPATSKYQSRMSTATSTASAASTRSLVFSQHASGRLGSNVSRMNLDYRTPSQPSYVMPAMEHNLCPELDGEPRLPVASHHRLPSEFPVLDPRSLRLPRQVDFLNERHFQSEEVGLLVQPSSAATWDERDFPLRVWISGTWATGMSVYLDWIFFEFGSIIPDAEAALSEAGLWQGRRLGDEAFCRQYLNSLLAIRITFLEDVPSELEARIDAAIEACQPFDDGTYTRGLTPMERFVGQHSRPASSASSYGESDNGSVASFVSSIGSSIGSAVRSAWALSARAFRSLFSQSHFALLFISSGPTPSGPTLGFKRTRGKSLDFAFPSSSTQAFIPGSRLLCPVHIATFDFPFLFPRPPSLALPWMEVDASTFTDLAFPLP</sequence>
<feature type="compositionally biased region" description="Low complexity" evidence="1">
    <location>
        <begin position="43"/>
        <end position="53"/>
    </location>
</feature>
<organism evidence="2 3">
    <name type="scientific">Microthyrium microscopicum</name>
    <dbReference type="NCBI Taxonomy" id="703497"/>
    <lineage>
        <taxon>Eukaryota</taxon>
        <taxon>Fungi</taxon>
        <taxon>Dikarya</taxon>
        <taxon>Ascomycota</taxon>
        <taxon>Pezizomycotina</taxon>
        <taxon>Dothideomycetes</taxon>
        <taxon>Dothideomycetes incertae sedis</taxon>
        <taxon>Microthyriales</taxon>
        <taxon>Microthyriaceae</taxon>
        <taxon>Microthyrium</taxon>
    </lineage>
</organism>
<evidence type="ECO:0000313" key="3">
    <source>
        <dbReference type="Proteomes" id="UP000799302"/>
    </source>
</evidence>
<proteinExistence type="predicted"/>
<reference evidence="2" key="1">
    <citation type="journal article" date="2020" name="Stud. Mycol.">
        <title>101 Dothideomycetes genomes: a test case for predicting lifestyles and emergence of pathogens.</title>
        <authorList>
            <person name="Haridas S."/>
            <person name="Albert R."/>
            <person name="Binder M."/>
            <person name="Bloem J."/>
            <person name="Labutti K."/>
            <person name="Salamov A."/>
            <person name="Andreopoulos B."/>
            <person name="Baker S."/>
            <person name="Barry K."/>
            <person name="Bills G."/>
            <person name="Bluhm B."/>
            <person name="Cannon C."/>
            <person name="Castanera R."/>
            <person name="Culley D."/>
            <person name="Daum C."/>
            <person name="Ezra D."/>
            <person name="Gonzalez J."/>
            <person name="Henrissat B."/>
            <person name="Kuo A."/>
            <person name="Liang C."/>
            <person name="Lipzen A."/>
            <person name="Lutzoni F."/>
            <person name="Magnuson J."/>
            <person name="Mondo S."/>
            <person name="Nolan M."/>
            <person name="Ohm R."/>
            <person name="Pangilinan J."/>
            <person name="Park H.-J."/>
            <person name="Ramirez L."/>
            <person name="Alfaro M."/>
            <person name="Sun H."/>
            <person name="Tritt A."/>
            <person name="Yoshinaga Y."/>
            <person name="Zwiers L.-H."/>
            <person name="Turgeon B."/>
            <person name="Goodwin S."/>
            <person name="Spatafora J."/>
            <person name="Crous P."/>
            <person name="Grigoriev I."/>
        </authorList>
    </citation>
    <scope>NUCLEOTIDE SEQUENCE</scope>
    <source>
        <strain evidence="2">CBS 115976</strain>
    </source>
</reference>
<evidence type="ECO:0000256" key="1">
    <source>
        <dbReference type="SAM" id="MobiDB-lite"/>
    </source>
</evidence>
<feature type="region of interest" description="Disordered" evidence="1">
    <location>
        <begin position="17"/>
        <end position="53"/>
    </location>
</feature>
<evidence type="ECO:0000313" key="2">
    <source>
        <dbReference type="EMBL" id="KAF2674270.1"/>
    </source>
</evidence>
<gene>
    <name evidence="2" type="ORF">BT63DRAFT_408473</name>
</gene>
<dbReference type="EMBL" id="MU004230">
    <property type="protein sequence ID" value="KAF2674270.1"/>
    <property type="molecule type" value="Genomic_DNA"/>
</dbReference>
<accession>A0A6A6UR81</accession>
<keyword evidence="3" id="KW-1185">Reference proteome</keyword>
<dbReference type="Proteomes" id="UP000799302">
    <property type="component" value="Unassembled WGS sequence"/>
</dbReference>
<protein>
    <submittedName>
        <fullName evidence="2">Uncharacterized protein</fullName>
    </submittedName>
</protein>